<reference evidence="3 4" key="1">
    <citation type="submission" date="2023-06" db="EMBL/GenBank/DDBJ databases">
        <title>Pelomonas sp. PFR6 16S ribosomal RNA gene Genome sequencing and assembly.</title>
        <authorList>
            <person name="Woo H."/>
        </authorList>
    </citation>
    <scope>NUCLEOTIDE SEQUENCE [LARGE SCALE GENOMIC DNA]</scope>
    <source>
        <strain evidence="3 4">PFR6</strain>
    </source>
</reference>
<gene>
    <name evidence="3" type="ORF">QWJ38_06745</name>
</gene>
<sequence length="168" mass="19049">MPTPAKASPSPARPAARSAARPARQPDAIAILREDHKKVAALFEQYEHARSASVKRRLVETICHELKVHTAIEEEVFYPAFKAALKDKELVPEARVEHASVKSLIEQVEGREPDGEDFDAKLKVMGEFVKHHVKEEQNEMFPKARKSRLDLVELGRLMAERKQQLMAH</sequence>
<protein>
    <submittedName>
        <fullName evidence="3">Hemerythrin domain-containing protein</fullName>
    </submittedName>
</protein>
<evidence type="ECO:0000256" key="1">
    <source>
        <dbReference type="SAM" id="MobiDB-lite"/>
    </source>
</evidence>
<accession>A0ABT8DNN2</accession>
<dbReference type="Gene3D" id="1.20.120.520">
    <property type="entry name" value="nmb1532 protein domain like"/>
    <property type="match status" value="1"/>
</dbReference>
<dbReference type="Proteomes" id="UP001228044">
    <property type="component" value="Unassembled WGS sequence"/>
</dbReference>
<dbReference type="RefSeq" id="WP_290358293.1">
    <property type="nucleotide sequence ID" value="NZ_JAUHHC010000002.1"/>
</dbReference>
<comment type="caution">
    <text evidence="3">The sequence shown here is derived from an EMBL/GenBank/DDBJ whole genome shotgun (WGS) entry which is preliminary data.</text>
</comment>
<feature type="compositionally biased region" description="Low complexity" evidence="1">
    <location>
        <begin position="1"/>
        <end position="23"/>
    </location>
</feature>
<dbReference type="Pfam" id="PF01814">
    <property type="entry name" value="Hemerythrin"/>
    <property type="match status" value="1"/>
</dbReference>
<dbReference type="InterPro" id="IPR012312">
    <property type="entry name" value="Hemerythrin-like"/>
</dbReference>
<keyword evidence="4" id="KW-1185">Reference proteome</keyword>
<organism evidence="3 4">
    <name type="scientific">Roseateles violae</name>
    <dbReference type="NCBI Taxonomy" id="3058042"/>
    <lineage>
        <taxon>Bacteria</taxon>
        <taxon>Pseudomonadati</taxon>
        <taxon>Pseudomonadota</taxon>
        <taxon>Betaproteobacteria</taxon>
        <taxon>Burkholderiales</taxon>
        <taxon>Sphaerotilaceae</taxon>
        <taxon>Roseateles</taxon>
    </lineage>
</organism>
<dbReference type="EMBL" id="JAUHHC010000002">
    <property type="protein sequence ID" value="MDN3919975.1"/>
    <property type="molecule type" value="Genomic_DNA"/>
</dbReference>
<dbReference type="PANTHER" id="PTHR35585:SF1">
    <property type="entry name" value="HHE DOMAIN PROTEIN (AFU_ORTHOLOGUE AFUA_4G00730)"/>
    <property type="match status" value="1"/>
</dbReference>
<evidence type="ECO:0000313" key="4">
    <source>
        <dbReference type="Proteomes" id="UP001228044"/>
    </source>
</evidence>
<evidence type="ECO:0000313" key="3">
    <source>
        <dbReference type="EMBL" id="MDN3919975.1"/>
    </source>
</evidence>
<proteinExistence type="predicted"/>
<feature type="domain" description="Hemerythrin-like" evidence="2">
    <location>
        <begin position="28"/>
        <end position="144"/>
    </location>
</feature>
<evidence type="ECO:0000259" key="2">
    <source>
        <dbReference type="Pfam" id="PF01814"/>
    </source>
</evidence>
<feature type="region of interest" description="Disordered" evidence="1">
    <location>
        <begin position="1"/>
        <end position="26"/>
    </location>
</feature>
<name>A0ABT8DNN2_9BURK</name>
<dbReference type="CDD" id="cd12108">
    <property type="entry name" value="Hr-like"/>
    <property type="match status" value="1"/>
</dbReference>
<dbReference type="PANTHER" id="PTHR35585">
    <property type="entry name" value="HHE DOMAIN PROTEIN (AFU_ORTHOLOGUE AFUA_4G00730)"/>
    <property type="match status" value="1"/>
</dbReference>